<feature type="region of interest" description="Disordered" evidence="9">
    <location>
        <begin position="135"/>
        <end position="155"/>
    </location>
</feature>
<dbReference type="Pfam" id="PF00581">
    <property type="entry name" value="Rhodanese"/>
    <property type="match status" value="1"/>
</dbReference>
<dbReference type="Proteomes" id="UP000658997">
    <property type="component" value="Unassembled WGS sequence"/>
</dbReference>
<feature type="compositionally biased region" description="Low complexity" evidence="9">
    <location>
        <begin position="1"/>
        <end position="13"/>
    </location>
</feature>
<dbReference type="SUPFAM" id="SSF69572">
    <property type="entry name" value="Activating enzymes of the ubiquitin-like proteins"/>
    <property type="match status" value="1"/>
</dbReference>
<evidence type="ECO:0000256" key="3">
    <source>
        <dbReference type="ARBA" id="ARBA00022679"/>
    </source>
</evidence>
<feature type="compositionally biased region" description="Low complexity" evidence="9">
    <location>
        <begin position="135"/>
        <end position="148"/>
    </location>
</feature>
<evidence type="ECO:0000256" key="4">
    <source>
        <dbReference type="ARBA" id="ARBA00022694"/>
    </source>
</evidence>
<dbReference type="GO" id="GO:0042292">
    <property type="term" value="F:URM1 activating enzyme activity"/>
    <property type="evidence" value="ECO:0007669"/>
    <property type="project" value="TreeGrafter"/>
</dbReference>
<evidence type="ECO:0000256" key="8">
    <source>
        <dbReference type="ARBA" id="ARBA00022840"/>
    </source>
</evidence>
<dbReference type="GO" id="GO:0004792">
    <property type="term" value="F:thiosulfate-cyanide sulfurtransferase activity"/>
    <property type="evidence" value="ECO:0007669"/>
    <property type="project" value="TreeGrafter"/>
</dbReference>
<feature type="region of interest" description="Disordered" evidence="9">
    <location>
        <begin position="645"/>
        <end position="669"/>
    </location>
</feature>
<name>A0A1K0HCT0_9BASI</name>
<feature type="domain" description="Rhodanese" evidence="11">
    <location>
        <begin position="1147"/>
        <end position="1298"/>
    </location>
</feature>
<dbReference type="PROSITE" id="PS50206">
    <property type="entry name" value="RHODANESE_3"/>
    <property type="match status" value="1"/>
</dbReference>
<dbReference type="PANTHER" id="PTHR10953:SF102">
    <property type="entry name" value="ADENYLYLTRANSFERASE AND SULFURTRANSFERASE MOCS3"/>
    <property type="match status" value="1"/>
</dbReference>
<dbReference type="SUPFAM" id="SSF47923">
    <property type="entry name" value="Ypt/Rab-GAP domain of gyp1p"/>
    <property type="match status" value="2"/>
</dbReference>
<feature type="compositionally biased region" description="Low complexity" evidence="9">
    <location>
        <begin position="306"/>
        <end position="321"/>
    </location>
</feature>
<dbReference type="PANTHER" id="PTHR10953">
    <property type="entry name" value="UBIQUITIN-ACTIVATING ENZYME E1"/>
    <property type="match status" value="1"/>
</dbReference>
<dbReference type="Pfam" id="PF00899">
    <property type="entry name" value="ThiF"/>
    <property type="match status" value="1"/>
</dbReference>
<dbReference type="CDD" id="cd00757">
    <property type="entry name" value="ThiF_MoeB_HesA_family"/>
    <property type="match status" value="1"/>
</dbReference>
<dbReference type="FunFam" id="1.10.472.80:FF:000038">
    <property type="entry name" value="TBC1 domain family member 5"/>
    <property type="match status" value="1"/>
</dbReference>
<dbReference type="GO" id="GO:0005524">
    <property type="term" value="F:ATP binding"/>
    <property type="evidence" value="ECO:0007669"/>
    <property type="project" value="UniProtKB-KW"/>
</dbReference>
<feature type="domain" description="Rab-GAP TBC" evidence="10">
    <location>
        <begin position="165"/>
        <end position="402"/>
    </location>
</feature>
<dbReference type="Proteomes" id="UP000179920">
    <property type="component" value="Chromosome VI"/>
</dbReference>
<reference evidence="13" key="3">
    <citation type="submission" date="2018-08" db="EMBL/GenBank/DDBJ databases">
        <authorList>
            <person name="Guldener U."/>
        </authorList>
    </citation>
    <scope>NUCLEOTIDE SEQUENCE</scope>
    <source>
        <strain evidence="13">UB2</strain>
    </source>
</reference>
<evidence type="ECO:0000256" key="6">
    <source>
        <dbReference type="ARBA" id="ARBA00022741"/>
    </source>
</evidence>
<keyword evidence="5" id="KW-0548">Nucleotidyltransferase</keyword>
<dbReference type="GO" id="GO:0005096">
    <property type="term" value="F:GTPase activator activity"/>
    <property type="evidence" value="ECO:0007669"/>
    <property type="project" value="UniProtKB-KW"/>
</dbReference>
<comment type="subcellular location">
    <subcellularLocation>
        <location evidence="1">Cytoplasm</location>
        <location evidence="1">Cytosol</location>
    </subcellularLocation>
</comment>
<feature type="compositionally biased region" description="Polar residues" evidence="9">
    <location>
        <begin position="16"/>
        <end position="32"/>
    </location>
</feature>
<feature type="compositionally biased region" description="Polar residues" evidence="9">
    <location>
        <begin position="645"/>
        <end position="658"/>
    </location>
</feature>
<evidence type="ECO:0000313" key="13">
    <source>
        <dbReference type="EMBL" id="SYW77130.1"/>
    </source>
</evidence>
<feature type="region of interest" description="Disordered" evidence="9">
    <location>
        <begin position="1222"/>
        <end position="1257"/>
    </location>
</feature>
<keyword evidence="6" id="KW-0547">Nucleotide-binding</keyword>
<feature type="region of interest" description="Disordered" evidence="9">
    <location>
        <begin position="306"/>
        <end position="335"/>
    </location>
</feature>
<dbReference type="SMART" id="SM00164">
    <property type="entry name" value="TBC"/>
    <property type="match status" value="1"/>
</dbReference>
<keyword evidence="8" id="KW-0067">ATP-binding</keyword>
<keyword evidence="2" id="KW-0343">GTPase activation</keyword>
<evidence type="ECO:0000256" key="5">
    <source>
        <dbReference type="ARBA" id="ARBA00022695"/>
    </source>
</evidence>
<keyword evidence="4" id="KW-0819">tRNA processing</keyword>
<keyword evidence="3" id="KW-0808">Transferase</keyword>
<dbReference type="SMART" id="SM00450">
    <property type="entry name" value="RHOD"/>
    <property type="match status" value="1"/>
</dbReference>
<evidence type="ECO:0000256" key="9">
    <source>
        <dbReference type="SAM" id="MobiDB-lite"/>
    </source>
</evidence>
<accession>A0A1K0HCT0</accession>
<dbReference type="EMBL" id="ULHB01000024">
    <property type="protein sequence ID" value="SYW77130.1"/>
    <property type="molecule type" value="Genomic_DNA"/>
</dbReference>
<protein>
    <submittedName>
        <fullName evidence="12">Related to molybdenum cofactor biosynthetic protein</fullName>
    </submittedName>
</protein>
<dbReference type="GO" id="GO:0002143">
    <property type="term" value="P:tRNA wobble position uridine thiolation"/>
    <property type="evidence" value="ECO:0007669"/>
    <property type="project" value="TreeGrafter"/>
</dbReference>
<dbReference type="OrthoDB" id="10261062at2759"/>
<reference evidence="14" key="2">
    <citation type="submission" date="2016-04" db="EMBL/GenBank/DDBJ databases">
        <authorList>
            <person name="Guldener U."/>
            <person name="Guldener U."/>
        </authorList>
    </citation>
    <scope>NUCLEOTIDE SEQUENCE [LARGE SCALE GENOMIC DNA]</scope>
    <source>
        <strain evidence="14">UB2112</strain>
    </source>
</reference>
<evidence type="ECO:0000256" key="1">
    <source>
        <dbReference type="ARBA" id="ARBA00004514"/>
    </source>
</evidence>
<dbReference type="Gene3D" id="3.40.250.10">
    <property type="entry name" value="Rhodanese-like domain"/>
    <property type="match status" value="1"/>
</dbReference>
<dbReference type="InterPro" id="IPR035969">
    <property type="entry name" value="Rab-GAP_TBC_sf"/>
</dbReference>
<dbReference type="InterPro" id="IPR000195">
    <property type="entry name" value="Rab-GAP-TBC_dom"/>
</dbReference>
<feature type="region of interest" description="Disordered" evidence="9">
    <location>
        <begin position="516"/>
        <end position="580"/>
    </location>
</feature>
<dbReference type="FunFam" id="1.10.8.270:FF:000011">
    <property type="entry name" value="TBC1 domain family member 5"/>
    <property type="match status" value="1"/>
</dbReference>
<dbReference type="Gene3D" id="1.10.472.80">
    <property type="entry name" value="Ypt/Rab-GAP domain of gyp1p, domain 3"/>
    <property type="match status" value="1"/>
</dbReference>
<dbReference type="PROSITE" id="PS50086">
    <property type="entry name" value="TBC_RABGAP"/>
    <property type="match status" value="1"/>
</dbReference>
<dbReference type="FunFam" id="3.40.50.720:FF:000033">
    <property type="entry name" value="Adenylyltransferase and sulfurtransferase MOCS3"/>
    <property type="match status" value="1"/>
</dbReference>
<gene>
    <name evidence="13" type="ORF">UBRO2_01753</name>
    <name evidence="12" type="ORF">UBRO_04349</name>
</gene>
<dbReference type="Pfam" id="PF00566">
    <property type="entry name" value="RabGAP-TBC"/>
    <property type="match status" value="2"/>
</dbReference>
<dbReference type="GO" id="GO:0016779">
    <property type="term" value="F:nucleotidyltransferase activity"/>
    <property type="evidence" value="ECO:0007669"/>
    <property type="project" value="UniProtKB-KW"/>
</dbReference>
<keyword evidence="15" id="KW-1185">Reference proteome</keyword>
<evidence type="ECO:0000256" key="2">
    <source>
        <dbReference type="ARBA" id="ARBA00022468"/>
    </source>
</evidence>
<dbReference type="Gene3D" id="3.40.50.720">
    <property type="entry name" value="NAD(P)-binding Rossmann-like Domain"/>
    <property type="match status" value="1"/>
</dbReference>
<dbReference type="InterPro" id="IPR045886">
    <property type="entry name" value="ThiF/MoeB/HesA"/>
</dbReference>
<feature type="compositionally biased region" description="Low complexity" evidence="9">
    <location>
        <begin position="555"/>
        <end position="577"/>
    </location>
</feature>
<dbReference type="InterPro" id="IPR000594">
    <property type="entry name" value="ThiF_NAD_FAD-bd"/>
</dbReference>
<evidence type="ECO:0000313" key="15">
    <source>
        <dbReference type="Proteomes" id="UP000658997"/>
    </source>
</evidence>
<feature type="compositionally biased region" description="Low complexity" evidence="9">
    <location>
        <begin position="1239"/>
        <end position="1248"/>
    </location>
</feature>
<dbReference type="GO" id="GO:0005829">
    <property type="term" value="C:cytosol"/>
    <property type="evidence" value="ECO:0007669"/>
    <property type="project" value="UniProtKB-SubCell"/>
</dbReference>
<dbReference type="InterPro" id="IPR001763">
    <property type="entry name" value="Rhodanese-like_dom"/>
</dbReference>
<dbReference type="InterPro" id="IPR036873">
    <property type="entry name" value="Rhodanese-like_dom_sf"/>
</dbReference>
<dbReference type="Gene3D" id="1.10.8.270">
    <property type="entry name" value="putative rabgap domain of human tbc1 domain family member 14 like domains"/>
    <property type="match status" value="1"/>
</dbReference>
<keyword evidence="7" id="KW-0833">Ubl conjugation pathway</keyword>
<evidence type="ECO:0000313" key="12">
    <source>
        <dbReference type="EMBL" id="SAM82074.1"/>
    </source>
</evidence>
<dbReference type="GO" id="GO:0032447">
    <property type="term" value="P:protein urmylation"/>
    <property type="evidence" value="ECO:0007669"/>
    <property type="project" value="TreeGrafter"/>
</dbReference>
<feature type="compositionally biased region" description="Basic and acidic residues" evidence="9">
    <location>
        <begin position="1222"/>
        <end position="1238"/>
    </location>
</feature>
<reference evidence="12" key="1">
    <citation type="submission" date="2016-04" db="EMBL/GenBank/DDBJ databases">
        <authorList>
            <person name="Evans L.H."/>
            <person name="Alamgir A."/>
            <person name="Owens N."/>
            <person name="Weber N.D."/>
            <person name="Virtaneva K."/>
            <person name="Barbian K."/>
            <person name="Babar A."/>
            <person name="Rosenke K."/>
        </authorList>
    </citation>
    <scope>NUCLEOTIDE SEQUENCE</scope>
    <source>
        <strain evidence="12">UB2112</strain>
    </source>
</reference>
<dbReference type="EMBL" id="LT558122">
    <property type="protein sequence ID" value="SAM82074.1"/>
    <property type="molecule type" value="Genomic_DNA"/>
</dbReference>
<organism evidence="12 14">
    <name type="scientific">Ustilago bromivora</name>
    <dbReference type="NCBI Taxonomy" id="307758"/>
    <lineage>
        <taxon>Eukaryota</taxon>
        <taxon>Fungi</taxon>
        <taxon>Dikarya</taxon>
        <taxon>Basidiomycota</taxon>
        <taxon>Ustilaginomycotina</taxon>
        <taxon>Ustilaginomycetes</taxon>
        <taxon>Ustilaginales</taxon>
        <taxon>Ustilaginaceae</taxon>
        <taxon>Ustilago</taxon>
    </lineage>
</organism>
<feature type="region of interest" description="Disordered" evidence="9">
    <location>
        <begin position="773"/>
        <end position="835"/>
    </location>
</feature>
<evidence type="ECO:0000313" key="14">
    <source>
        <dbReference type="Proteomes" id="UP000179920"/>
    </source>
</evidence>
<evidence type="ECO:0000259" key="11">
    <source>
        <dbReference type="PROSITE" id="PS50206"/>
    </source>
</evidence>
<sequence length="1300" mass="139751">MADPLAALSSAPPTSKWHQQLPTRTPSQVKRADSSLSGRWNSLFRGGVSLSIESLRARAIEGKISQDQDASLRWIQWKLFLTQHISSIPSSWSPLLGRDRDTYNELRCRLLRAPDGNYPPQLGFDGTHTTLDSVATLSSSSSRNSPYSDSRRHTSSLVNDLSVNNPLSLDESNPWKTYYSALETRRIILQDVERSFPDLDVFRQTSVQQALTNILFLWALQNEDVGYRQGMHELAALLWKVRSDGAVDARHLASRSQPNASTQSCQDTPFQHALADVFVEHDVYALFCVLMQSAKSWYAWRDSPSTTTASQPSPAASPSSAARKRSTARESAEQPRRPLPIVAKCEYILDLLRHIDPALAQHLETLGIEPQIFCLRWIRMIFTREFAFDDAIAIWDGLFASAGSLELIDYICIAMLLRIRNQLLAADHTSALQSLLRYPAEAQVQPSLLVKQAMYMRDHGRQPSTGVTVVMQNRDLLGIAVRSVDGSSQEASTGQHAPASPTQRYGAQKFATVGRVPSAAGGRPSPWGRLQGETNAGNGHVATHLPRPDARRWQGPASAGDPLGAAAADPDPNAPRAFGINPSAYLPEGVSDFAKSWYERAELPQTLNSALANVSRTVAAAAAGAYGTNKPETSGFPSGFDQAFSAQTGPRSSGTASTVGHAASGRTRPKLPIANKAEGLDPVQPAQPASIPRLSAELADQLAKLTTANRAIGSALSACIGVLEQNWLDQNTGSDSKRDDLEQRDLNTLMSFTALKHIRDVLDGRANEFDPATLPASIAKKPSSTVNPTKAKEGSVGQRNTQQGGDIAQHAATKGDSSSIQSVQKEAAAPKPSSLPMSLPEYARYGRQMILPDFGLPGQLRLRNAKVLVVGAGGLGCPAVQYLAAAGVGQISVLDHDVVEPSNLARQILHSDATVGMSKAVSAAKAAKQINPYITAVPLAEALSSTNACQMMRGHDLVLDCTDNPLTRYLISDAAVLEGVEVVSGAAQGYDGQLVVLRKRIKPEFAGPKVSAAAASNQIVRGPCYRCLFPMAPRPDEVTNCEDGGVLGGITGLVGTMQALEAVKILAGIGEDTPPLLTLVSPLTSTPFRCVKIRPRRISTCRSCGDPAQVTEPMIANLETEDYVSFCGLNAPPVTDGTLPRTRVCFMDPKALIVDVRPTVEHGITKLDGSLNLPIQSLLKDPEDAWKKIHQAQQGSSASSVLVVCKKGNDSQLAVQALLKHQDEKAEQERKQAKEEKANAPALPKAPAHPLDDIASKVEAAAATDATANRKQSVTALQISDLAGGLRAYAKEKDPNFPVY</sequence>
<feature type="compositionally biased region" description="Polar residues" evidence="9">
    <location>
        <begin position="815"/>
        <end position="824"/>
    </location>
</feature>
<feature type="region of interest" description="Disordered" evidence="9">
    <location>
        <begin position="1"/>
        <end position="32"/>
    </location>
</feature>
<proteinExistence type="predicted"/>
<dbReference type="InterPro" id="IPR035985">
    <property type="entry name" value="Ubiquitin-activating_enz"/>
</dbReference>
<evidence type="ECO:0000256" key="7">
    <source>
        <dbReference type="ARBA" id="ARBA00022786"/>
    </source>
</evidence>
<evidence type="ECO:0000259" key="10">
    <source>
        <dbReference type="PROSITE" id="PS50086"/>
    </source>
</evidence>